<dbReference type="Proteomes" id="UP000006671">
    <property type="component" value="Unassembled WGS sequence"/>
</dbReference>
<keyword evidence="1" id="KW-0175">Coiled coil</keyword>
<dbReference type="OrthoDB" id="1597724at2759"/>
<feature type="domain" description="VLIG-type G" evidence="2">
    <location>
        <begin position="607"/>
        <end position="747"/>
    </location>
</feature>
<name>D2W482_NAEGR</name>
<accession>D2W482</accession>
<evidence type="ECO:0000259" key="2">
    <source>
        <dbReference type="PROSITE" id="PS51717"/>
    </source>
</evidence>
<dbReference type="InterPro" id="IPR027417">
    <property type="entry name" value="P-loop_NTPase"/>
</dbReference>
<dbReference type="RefSeq" id="XP_002668871.1">
    <property type="nucleotide sequence ID" value="XM_002668825.1"/>
</dbReference>
<dbReference type="GO" id="GO:0005525">
    <property type="term" value="F:GTP binding"/>
    <property type="evidence" value="ECO:0007669"/>
    <property type="project" value="InterPro"/>
</dbReference>
<dbReference type="PANTHER" id="PTHR14819">
    <property type="entry name" value="GTP-BINDING"/>
    <property type="match status" value="1"/>
</dbReference>
<gene>
    <name evidence="3" type="ORF">NAEGRDRAFT_82298</name>
</gene>
<keyword evidence="4" id="KW-1185">Reference proteome</keyword>
<dbReference type="InParanoid" id="D2W482"/>
<feature type="coiled-coil region" evidence="1">
    <location>
        <begin position="481"/>
        <end position="537"/>
    </location>
</feature>
<dbReference type="PANTHER" id="PTHR14819:SF25">
    <property type="entry name" value="CHROMOSOME UNDETERMINED SCAFFOLD_52, WHOLE GENOME SHOTGUN SEQUENCE"/>
    <property type="match status" value="1"/>
</dbReference>
<dbReference type="GeneID" id="8860470"/>
<dbReference type="EMBL" id="GG738940">
    <property type="protein sequence ID" value="EFC36127.1"/>
    <property type="molecule type" value="Genomic_DNA"/>
</dbReference>
<dbReference type="PROSITE" id="PS51717">
    <property type="entry name" value="G_VLIG"/>
    <property type="match status" value="1"/>
</dbReference>
<sequence length="1469" mass="170563">MGLKKGANKTKTSKTNIRAKVVESIQRTPKITIEQNRAVNIPRYHQIIFSDLISKENSLGEAHCEKPTTPFLSDSTDTECHNFRVMLDIIGQEIKLRNVQNLEDVLTRLREPYKKPKQHTYENLPWVLKVDAVTWIQIFLNCCDDFTRTTVIRHILQCSSMPVPFIQRANFEQDGKLSAFNLDYILNDNELPVLEQKMLLCLDMGDNGTIMKQLVRGYKQIESTSMELRDGNVGLYVNSNCKYPIVAHINDEFKAVPSTLKSMLSIVDAVLFIFDQDGSPEVMELIIDEMKQSNLPYYMISKVSKRTLDDSDDAVFEEEDYHPTQGSNDIITWINTIVKTPKKSTFQYPPDVEIIKSYPIFENDPLREFYSILFETLKSEKDTEGADFKKKYFPITTHANAIQEMQDQVFANKQLPYSTKKEEEDFIALGKVTSEKYLTQNPSKFMIKLLKALKLAVENNLFQQLWNVFTFHIHIFAYPKVQNIKQEVLGLIDQIEELENSNQQPNEPQAKDLEKKKSELEQEKKKLERKMQSESIGVEHFWREIFHIWVQMDKKTIENVSKNNVMSAIQCAMMTGFPIEIIDGDSNSINEHFLEEFFTKLPSDIAKSRVLFVSILGHQSSYKSTVMNSLFNSQFSMGQGKCTRGVQISLHKCSHTSKYDYIVACDVEGLESVEMEINKNSSFNSFFYNHRLALVSIYLSHLVLISSKGEVDATLTGTLEVCIYAMAMLKKTLSHPSFCVVSNNCTDTKQDALLHNDKIKQLLVRGVSKFNEHFNEDVQLSDLVPSRECMYLTPAFEPETKNFTRSYSYRVRKLLDYILTIPTHQDFSNFGSWVTNLLSAWKSLREHDFALCYKDLTELENFQQLKNIGKEYESSVALELEQLVLKYRTENVDYLEVIAKIEDLAFQVFENYKEKIKEDKFMLWKDKFTINFDNFKNDYITKKKAEMKVVQAFKNTTNQVGDAIQQVNRKIKEEYQLLKQMSEKEREERINTYWMESRANIQKVSEDFKKRIEEMEYEYRGLVRRYWIETNLSCQALSKEDVDVDEKAYILLVKVSKEQFRTLFDQIGLEISKRGRFSIYEFGDMSTHLSNLYNGWCGKNHLEPCIERRKKVFGYCINPLLQQYTKKETEFVNENDPLIKYDNTKPVFIATANTSFKDIVDDFDNAKNIAKKLYDLIQSIAIDSCYLKIYNYLENSLLLSNLEFDSAKLAKENNLLGAKLYFTNIELFAKNYLVKEQEKIISQNIQDLLQEMNTVIGNHVRFLNEIISNSEPSNAQDLYEKIKQQSSSTKYANLGSEFTVILFKDCSTIGGKISQELTSLKEKSPITTIPVFEFDDLLKRKIGCTHQCPCCGAKCAHGYGHSENHSTIVHHFCSFRSVREKHSQEACLELCTEQKPGTLWNDIPWGEYVTKGDMANWDVKYDQASTRSARMWVKKMWSVLGEEFCKEYRMKFKTDPSWADITWESLNIN</sequence>
<evidence type="ECO:0000313" key="3">
    <source>
        <dbReference type="EMBL" id="EFC36127.1"/>
    </source>
</evidence>
<dbReference type="InterPro" id="IPR052986">
    <property type="entry name" value="VLIG_GTPase"/>
</dbReference>
<organism evidence="4">
    <name type="scientific">Naegleria gruberi</name>
    <name type="common">Amoeba</name>
    <dbReference type="NCBI Taxonomy" id="5762"/>
    <lineage>
        <taxon>Eukaryota</taxon>
        <taxon>Discoba</taxon>
        <taxon>Heterolobosea</taxon>
        <taxon>Tetramitia</taxon>
        <taxon>Eutetramitia</taxon>
        <taxon>Vahlkampfiidae</taxon>
        <taxon>Naegleria</taxon>
    </lineage>
</organism>
<dbReference type="STRING" id="5762.D2W482"/>
<dbReference type="SUPFAM" id="SSF52540">
    <property type="entry name" value="P-loop containing nucleoside triphosphate hydrolases"/>
    <property type="match status" value="1"/>
</dbReference>
<dbReference type="KEGG" id="ngr:NAEGRDRAFT_82298"/>
<dbReference type="VEuPathDB" id="AmoebaDB:NAEGRDRAFT_82298"/>
<evidence type="ECO:0000313" key="4">
    <source>
        <dbReference type="Proteomes" id="UP000006671"/>
    </source>
</evidence>
<dbReference type="InterPro" id="IPR030383">
    <property type="entry name" value="G_VLIG_dom"/>
</dbReference>
<dbReference type="eggNOG" id="ENOG502QSGY">
    <property type="taxonomic scope" value="Eukaryota"/>
</dbReference>
<evidence type="ECO:0000256" key="1">
    <source>
        <dbReference type="SAM" id="Coils"/>
    </source>
</evidence>
<dbReference type="Pfam" id="PF25683">
    <property type="entry name" value="URGCP_GTPase"/>
    <property type="match status" value="1"/>
</dbReference>
<reference evidence="3 4" key="1">
    <citation type="journal article" date="2010" name="Cell">
        <title>The genome of Naegleria gruberi illuminates early eukaryotic versatility.</title>
        <authorList>
            <person name="Fritz-Laylin L.K."/>
            <person name="Prochnik S.E."/>
            <person name="Ginger M.L."/>
            <person name="Dacks J.B."/>
            <person name="Carpenter M.L."/>
            <person name="Field M.C."/>
            <person name="Kuo A."/>
            <person name="Paredez A."/>
            <person name="Chapman J."/>
            <person name="Pham J."/>
            <person name="Shu S."/>
            <person name="Neupane R."/>
            <person name="Cipriano M."/>
            <person name="Mancuso J."/>
            <person name="Tu H."/>
            <person name="Salamov A."/>
            <person name="Lindquist E."/>
            <person name="Shapiro H."/>
            <person name="Lucas S."/>
            <person name="Grigoriev I.V."/>
            <person name="Cande W.Z."/>
            <person name="Fulton C."/>
            <person name="Rokhsar D.S."/>
            <person name="Dawson S.C."/>
        </authorList>
    </citation>
    <scope>NUCLEOTIDE SEQUENCE [LARGE SCALE GENOMIC DNA]</scope>
    <source>
        <strain evidence="3 4">NEG-M</strain>
    </source>
</reference>
<dbReference type="Gene3D" id="3.40.50.300">
    <property type="entry name" value="P-loop containing nucleotide triphosphate hydrolases"/>
    <property type="match status" value="1"/>
</dbReference>
<proteinExistence type="predicted"/>
<protein>
    <submittedName>
        <fullName evidence="3">Predicted protein</fullName>
    </submittedName>
</protein>